<comment type="caution">
    <text evidence="3">The sequence shown here is derived from an EMBL/GenBank/DDBJ whole genome shotgun (WGS) entry which is preliminary data.</text>
</comment>
<gene>
    <name evidence="3" type="ORF">ACFSJ0_08840</name>
</gene>
<evidence type="ECO:0000259" key="2">
    <source>
        <dbReference type="SMART" id="SM00198"/>
    </source>
</evidence>
<protein>
    <submittedName>
        <fullName evidence="3">CAP domain-containing protein</fullName>
    </submittedName>
</protein>
<sequence length="164" mass="17801">MAGLRPPLPDATSDGFLAEALAEANAHRAKHHAPPLVLDPELVEYARSRAASRSEYPDTEAGHDGLREGTGENLFWGAGSKKRPLAAGKAVAEWYDEIKGYDFGDPENVADCGHFTQLVWKGSRRMGAGRVAGPGQVFFETYIIFVFEESGNNPGRFAENVRPA</sequence>
<keyword evidence="4" id="KW-1185">Reference proteome</keyword>
<evidence type="ECO:0000313" key="3">
    <source>
        <dbReference type="EMBL" id="MFD1537137.1"/>
    </source>
</evidence>
<dbReference type="PROSITE" id="PS01009">
    <property type="entry name" value="CRISP_1"/>
    <property type="match status" value="1"/>
</dbReference>
<dbReference type="Pfam" id="PF00188">
    <property type="entry name" value="CAP"/>
    <property type="match status" value="1"/>
</dbReference>
<feature type="region of interest" description="Disordered" evidence="1">
    <location>
        <begin position="49"/>
        <end position="69"/>
    </location>
</feature>
<dbReference type="InterPro" id="IPR018244">
    <property type="entry name" value="Allrgn_V5/Tpx1_CS"/>
</dbReference>
<dbReference type="InterPro" id="IPR014044">
    <property type="entry name" value="CAP_dom"/>
</dbReference>
<dbReference type="RefSeq" id="WP_219535954.1">
    <property type="nucleotide sequence ID" value="NZ_JAHKRM010000027.1"/>
</dbReference>
<dbReference type="PANTHER" id="PTHR10334">
    <property type="entry name" value="CYSTEINE-RICH SECRETORY PROTEIN-RELATED"/>
    <property type="match status" value="1"/>
</dbReference>
<feature type="domain" description="SCP" evidence="2">
    <location>
        <begin position="15"/>
        <end position="155"/>
    </location>
</feature>
<feature type="compositionally biased region" description="Basic and acidic residues" evidence="1">
    <location>
        <begin position="60"/>
        <end position="69"/>
    </location>
</feature>
<evidence type="ECO:0000256" key="1">
    <source>
        <dbReference type="SAM" id="MobiDB-lite"/>
    </source>
</evidence>
<dbReference type="InterPro" id="IPR001283">
    <property type="entry name" value="CRISP-related"/>
</dbReference>
<organism evidence="3 4">
    <name type="scientific">Nonomuraea guangzhouensis</name>
    <dbReference type="NCBI Taxonomy" id="1291555"/>
    <lineage>
        <taxon>Bacteria</taxon>
        <taxon>Bacillati</taxon>
        <taxon>Actinomycetota</taxon>
        <taxon>Actinomycetes</taxon>
        <taxon>Streptosporangiales</taxon>
        <taxon>Streptosporangiaceae</taxon>
        <taxon>Nonomuraea</taxon>
    </lineage>
</organism>
<accession>A0ABW4G313</accession>
<dbReference type="Proteomes" id="UP001597097">
    <property type="component" value="Unassembled WGS sequence"/>
</dbReference>
<proteinExistence type="predicted"/>
<reference evidence="4" key="1">
    <citation type="journal article" date="2019" name="Int. J. Syst. Evol. Microbiol.">
        <title>The Global Catalogue of Microorganisms (GCM) 10K type strain sequencing project: providing services to taxonomists for standard genome sequencing and annotation.</title>
        <authorList>
            <consortium name="The Broad Institute Genomics Platform"/>
            <consortium name="The Broad Institute Genome Sequencing Center for Infectious Disease"/>
            <person name="Wu L."/>
            <person name="Ma J."/>
        </authorList>
    </citation>
    <scope>NUCLEOTIDE SEQUENCE [LARGE SCALE GENOMIC DNA]</scope>
    <source>
        <strain evidence="4">CGMCC 1.15399</strain>
    </source>
</reference>
<evidence type="ECO:0000313" key="4">
    <source>
        <dbReference type="Proteomes" id="UP001597097"/>
    </source>
</evidence>
<dbReference type="EMBL" id="JBHUCM010000008">
    <property type="protein sequence ID" value="MFD1537137.1"/>
    <property type="molecule type" value="Genomic_DNA"/>
</dbReference>
<dbReference type="SMART" id="SM00198">
    <property type="entry name" value="SCP"/>
    <property type="match status" value="1"/>
</dbReference>
<name>A0ABW4G313_9ACTN</name>